<reference evidence="2" key="1">
    <citation type="journal article" date="2024" name="Proc. Natl. Acad. Sci. U.S.A.">
        <title>Extraordinary preservation of gene collinearity over three hundred million years revealed in homosporous lycophytes.</title>
        <authorList>
            <person name="Li C."/>
            <person name="Wickell D."/>
            <person name="Kuo L.Y."/>
            <person name="Chen X."/>
            <person name="Nie B."/>
            <person name="Liao X."/>
            <person name="Peng D."/>
            <person name="Ji J."/>
            <person name="Jenkins J."/>
            <person name="Williams M."/>
            <person name="Shu S."/>
            <person name="Plott C."/>
            <person name="Barry K."/>
            <person name="Rajasekar S."/>
            <person name="Grimwood J."/>
            <person name="Han X."/>
            <person name="Sun S."/>
            <person name="Hou Z."/>
            <person name="He W."/>
            <person name="Dai G."/>
            <person name="Sun C."/>
            <person name="Schmutz J."/>
            <person name="Leebens-Mack J.H."/>
            <person name="Li F.W."/>
            <person name="Wang L."/>
        </authorList>
    </citation>
    <scope>NUCLEOTIDE SEQUENCE [LARGE SCALE GENOMIC DNA]</scope>
    <source>
        <strain evidence="2">cv. PW_Plant_1</strain>
    </source>
</reference>
<dbReference type="Proteomes" id="UP001162992">
    <property type="component" value="Chromosome 1"/>
</dbReference>
<comment type="caution">
    <text evidence="1">The sequence shown here is derived from an EMBL/GenBank/DDBJ whole genome shotgun (WGS) entry which is preliminary data.</text>
</comment>
<organism evidence="1 2">
    <name type="scientific">Diphasiastrum complanatum</name>
    <name type="common">Issler's clubmoss</name>
    <name type="synonym">Lycopodium complanatum</name>
    <dbReference type="NCBI Taxonomy" id="34168"/>
    <lineage>
        <taxon>Eukaryota</taxon>
        <taxon>Viridiplantae</taxon>
        <taxon>Streptophyta</taxon>
        <taxon>Embryophyta</taxon>
        <taxon>Tracheophyta</taxon>
        <taxon>Lycopodiopsida</taxon>
        <taxon>Lycopodiales</taxon>
        <taxon>Lycopodiaceae</taxon>
        <taxon>Lycopodioideae</taxon>
        <taxon>Diphasiastrum</taxon>
    </lineage>
</organism>
<evidence type="ECO:0000313" key="2">
    <source>
        <dbReference type="Proteomes" id="UP001162992"/>
    </source>
</evidence>
<protein>
    <submittedName>
        <fullName evidence="1">Uncharacterized protein</fullName>
    </submittedName>
</protein>
<keyword evidence="2" id="KW-1185">Reference proteome</keyword>
<accession>A0ACC2ES04</accession>
<gene>
    <name evidence="1" type="ORF">O6H91_01G070400</name>
</gene>
<dbReference type="EMBL" id="CM055092">
    <property type="protein sequence ID" value="KAJ7569289.1"/>
    <property type="molecule type" value="Genomic_DNA"/>
</dbReference>
<proteinExistence type="predicted"/>
<evidence type="ECO:0000313" key="1">
    <source>
        <dbReference type="EMBL" id="KAJ7569289.1"/>
    </source>
</evidence>
<sequence length="144" mass="16917">MLKILLEAILLQLSRTIFWMDLPTYGALGRASLVKKRHPISLVDIFKRDEFLKAFYNEILIYHPISKTKALILDCANINDNEDEYFEPIGFSKEATVELMQHMEKQKDVFDEEDVMHENDQMLEDNKSNDNDHIRGDQEVQNIM</sequence>
<name>A0ACC2ES04_DIPCM</name>